<dbReference type="AlphaFoldDB" id="A0A0F9GV93"/>
<keyword evidence="1" id="KW-0472">Membrane</keyword>
<keyword evidence="1" id="KW-1133">Transmembrane helix</keyword>
<protein>
    <submittedName>
        <fullName evidence="2">Uncharacterized protein</fullName>
    </submittedName>
</protein>
<comment type="caution">
    <text evidence="2">The sequence shown here is derived from an EMBL/GenBank/DDBJ whole genome shotgun (WGS) entry which is preliminary data.</text>
</comment>
<name>A0A0F9GV93_9ZZZZ</name>
<evidence type="ECO:0000313" key="2">
    <source>
        <dbReference type="EMBL" id="KKM02694.1"/>
    </source>
</evidence>
<evidence type="ECO:0000256" key="1">
    <source>
        <dbReference type="SAM" id="Phobius"/>
    </source>
</evidence>
<sequence>MEDFKINDYITLRLEDGKTNIYIKGKLFEQCKSLMLNIPIADINVLEEIESVDEILEISEFSGISLEETIEKDIEKDIDLDTEIREQINRITPETEYWVHCSNLQVWAEYEYDTRLIHYNLSFPLLKKLSEVGDFHAKVKFREEIINRLDSRHPNVIRYIIGEGYLDYLNAEEIKTLLTDSEIISILMNNNVRSNLIYKLFSLVFLFFVILICSTPQAYF</sequence>
<feature type="transmembrane region" description="Helical" evidence="1">
    <location>
        <begin position="196"/>
        <end position="219"/>
    </location>
</feature>
<gene>
    <name evidence="2" type="ORF">LCGC14_1781860</name>
</gene>
<reference evidence="2" key="1">
    <citation type="journal article" date="2015" name="Nature">
        <title>Complex archaea that bridge the gap between prokaryotes and eukaryotes.</title>
        <authorList>
            <person name="Spang A."/>
            <person name="Saw J.H."/>
            <person name="Jorgensen S.L."/>
            <person name="Zaremba-Niedzwiedzka K."/>
            <person name="Martijn J."/>
            <person name="Lind A.E."/>
            <person name="van Eijk R."/>
            <person name="Schleper C."/>
            <person name="Guy L."/>
            <person name="Ettema T.J."/>
        </authorList>
    </citation>
    <scope>NUCLEOTIDE SEQUENCE</scope>
</reference>
<proteinExistence type="predicted"/>
<keyword evidence="1" id="KW-0812">Transmembrane</keyword>
<dbReference type="EMBL" id="LAZR01016863">
    <property type="protein sequence ID" value="KKM02694.1"/>
    <property type="molecule type" value="Genomic_DNA"/>
</dbReference>
<accession>A0A0F9GV93</accession>
<organism evidence="2">
    <name type="scientific">marine sediment metagenome</name>
    <dbReference type="NCBI Taxonomy" id="412755"/>
    <lineage>
        <taxon>unclassified sequences</taxon>
        <taxon>metagenomes</taxon>
        <taxon>ecological metagenomes</taxon>
    </lineage>
</organism>